<dbReference type="Ensembl" id="ENSXETT00000103810">
    <property type="protein sequence ID" value="ENSXETP00000093249"/>
    <property type="gene ID" value="ENSXETG00000016963"/>
</dbReference>
<dbReference type="GO" id="GO:0005840">
    <property type="term" value="C:ribosome"/>
    <property type="evidence" value="ECO:0007669"/>
    <property type="project" value="UniProtKB-KW"/>
</dbReference>
<keyword evidence="5" id="KW-0496">Mitochondrion</keyword>
<dbReference type="Bgee" id="ENSXETG00000016963">
    <property type="expression patterns" value="Expressed in skeletal muscle tissue and 14 other cell types or tissues"/>
</dbReference>
<dbReference type="GO" id="GO:0005743">
    <property type="term" value="C:mitochondrial inner membrane"/>
    <property type="evidence" value="ECO:0007669"/>
    <property type="project" value="UniProtKB-ARBA"/>
</dbReference>
<comment type="subcellular location">
    <subcellularLocation>
        <location evidence="1">Mitochondrion</location>
    </subcellularLocation>
</comment>
<dbReference type="Xenbase" id="XB-GENE-5959674">
    <property type="gene designation" value="mrpl38"/>
</dbReference>
<evidence type="ECO:0000256" key="8">
    <source>
        <dbReference type="ARBA" id="ARBA00039444"/>
    </source>
</evidence>
<dbReference type="FunCoup" id="A0A6I8SJ80">
    <property type="interactions" value="1599"/>
</dbReference>
<reference evidence="10" key="1">
    <citation type="journal article" date="2010" name="Science">
        <title>The genome of the Western clawed frog Xenopus tropicalis.</title>
        <authorList>
            <person name="Hellsten U."/>
            <person name="Harland R.M."/>
            <person name="Gilchrist M.J."/>
            <person name="Hendrix D."/>
            <person name="Jurka J."/>
            <person name="Kapitonov V."/>
            <person name="Ovcharenko I."/>
            <person name="Putnam N.H."/>
            <person name="Shu S."/>
            <person name="Taher L."/>
            <person name="Blitz I.L."/>
            <person name="Blumberg B."/>
            <person name="Dichmann D.S."/>
            <person name="Dubchak I."/>
            <person name="Amaya E."/>
            <person name="Detter J.C."/>
            <person name="Fletcher R."/>
            <person name="Gerhard D.S."/>
            <person name="Goodstein D."/>
            <person name="Graves T."/>
            <person name="Grigoriev I.V."/>
            <person name="Grimwood J."/>
            <person name="Kawashima T."/>
            <person name="Lindquist E."/>
            <person name="Lucas S.M."/>
            <person name="Mead P.E."/>
            <person name="Mitros T."/>
            <person name="Ogino H."/>
            <person name="Ohta Y."/>
            <person name="Poliakov A.V."/>
            <person name="Pollet N."/>
            <person name="Robert J."/>
            <person name="Salamov A."/>
            <person name="Sater A.K."/>
            <person name="Schmutz J."/>
            <person name="Terry A."/>
            <person name="Vize P.D."/>
            <person name="Warren W.C."/>
            <person name="Wells D."/>
            <person name="Wills A."/>
            <person name="Wilson R.K."/>
            <person name="Zimmerman L.B."/>
            <person name="Zorn A.M."/>
            <person name="Grainger R."/>
            <person name="Grammer T."/>
            <person name="Khokha M.K."/>
            <person name="Richardson P.M."/>
            <person name="Rokhsar D.S."/>
        </authorList>
    </citation>
    <scope>NUCLEOTIDE SEQUENCE [LARGE SCALE GENOMIC DNA]</scope>
    <source>
        <strain evidence="10">Nigerian</strain>
    </source>
</reference>
<keyword evidence="4" id="KW-0175">Coiled coil</keyword>
<evidence type="ECO:0000256" key="5">
    <source>
        <dbReference type="ARBA" id="ARBA00023128"/>
    </source>
</evidence>
<dbReference type="InterPro" id="IPR008914">
    <property type="entry name" value="PEBP"/>
</dbReference>
<dbReference type="InterPro" id="IPR035810">
    <property type="entry name" value="PEBP_euk"/>
</dbReference>
<dbReference type="FunFam" id="3.90.280.10:FF:000002">
    <property type="entry name" value="39S ribosomal protein L38, mitochondrial"/>
    <property type="match status" value="1"/>
</dbReference>
<gene>
    <name evidence="10" type="primary">mrpl38</name>
</gene>
<proteinExistence type="inferred from homology"/>
<dbReference type="GO" id="GO:1990904">
    <property type="term" value="C:ribonucleoprotein complex"/>
    <property type="evidence" value="ECO:0007669"/>
    <property type="project" value="UniProtKB-KW"/>
</dbReference>
<protein>
    <recommendedName>
        <fullName evidence="8">Large ribosomal subunit protein mL38</fullName>
    </recommendedName>
    <alternativeName>
        <fullName evidence="9">39S ribosomal protein L38, mitochondrial</fullName>
    </alternativeName>
</protein>
<evidence type="ECO:0000256" key="9">
    <source>
        <dbReference type="ARBA" id="ARBA00041206"/>
    </source>
</evidence>
<keyword evidence="2" id="KW-0809">Transit peptide</keyword>
<accession>A0A6I8SJ80</accession>
<evidence type="ECO:0000256" key="3">
    <source>
        <dbReference type="ARBA" id="ARBA00022980"/>
    </source>
</evidence>
<dbReference type="PANTHER" id="PTHR11362">
    <property type="entry name" value="PHOSPHATIDYLETHANOLAMINE-BINDING PROTEIN"/>
    <property type="match status" value="1"/>
</dbReference>
<keyword evidence="3" id="KW-0689">Ribosomal protein</keyword>
<dbReference type="CDD" id="cd00866">
    <property type="entry name" value="PEBP_euk"/>
    <property type="match status" value="1"/>
</dbReference>
<dbReference type="PANTHER" id="PTHR11362:SF133">
    <property type="entry name" value="LARGE RIBOSOMAL SUBUNIT PROTEIN ML38"/>
    <property type="match status" value="1"/>
</dbReference>
<organism evidence="10">
    <name type="scientific">Xenopus tropicalis</name>
    <name type="common">Western clawed frog</name>
    <name type="synonym">Silurana tropicalis</name>
    <dbReference type="NCBI Taxonomy" id="8364"/>
    <lineage>
        <taxon>Eukaryota</taxon>
        <taxon>Metazoa</taxon>
        <taxon>Chordata</taxon>
        <taxon>Craniata</taxon>
        <taxon>Vertebrata</taxon>
        <taxon>Euteleostomi</taxon>
        <taxon>Amphibia</taxon>
        <taxon>Batrachia</taxon>
        <taxon>Anura</taxon>
        <taxon>Pipoidea</taxon>
        <taxon>Pipidae</taxon>
        <taxon>Xenopodinae</taxon>
        <taxon>Xenopus</taxon>
        <taxon>Silurana</taxon>
    </lineage>
</organism>
<evidence type="ECO:0000256" key="6">
    <source>
        <dbReference type="ARBA" id="ARBA00023274"/>
    </source>
</evidence>
<evidence type="ECO:0000313" key="10">
    <source>
        <dbReference type="Ensembl" id="ENSXETP00000093249"/>
    </source>
</evidence>
<evidence type="ECO:0000256" key="2">
    <source>
        <dbReference type="ARBA" id="ARBA00022946"/>
    </source>
</evidence>
<dbReference type="Gene3D" id="3.90.280.10">
    <property type="entry name" value="PEBP-like"/>
    <property type="match status" value="1"/>
</dbReference>
<dbReference type="GeneTree" id="ENSGT00900000141125"/>
<evidence type="ECO:0000256" key="7">
    <source>
        <dbReference type="ARBA" id="ARBA00038016"/>
    </source>
</evidence>
<dbReference type="SUPFAM" id="SSF49777">
    <property type="entry name" value="PEBP-like"/>
    <property type="match status" value="1"/>
</dbReference>
<dbReference type="InterPro" id="IPR036610">
    <property type="entry name" value="PEBP-like_sf"/>
</dbReference>
<evidence type="ECO:0000256" key="4">
    <source>
        <dbReference type="ARBA" id="ARBA00023054"/>
    </source>
</evidence>
<comment type="similarity">
    <text evidence="7">Belongs to the phosphatidylethanolamine-binding protein family. Mitochondrion-specific ribosomal protein mL38 subfamily.</text>
</comment>
<name>A0A6I8SJ80_XENTR</name>
<reference evidence="10" key="2">
    <citation type="submission" date="2020-05" db="UniProtKB">
        <authorList>
            <consortium name="Ensembl"/>
        </authorList>
    </citation>
    <scope>IDENTIFICATION</scope>
</reference>
<dbReference type="AlphaFoldDB" id="A0A6I8SJ80"/>
<evidence type="ECO:0000256" key="1">
    <source>
        <dbReference type="ARBA" id="ARBA00004173"/>
    </source>
</evidence>
<dbReference type="InParanoid" id="A0A6I8SJ80"/>
<dbReference type="Pfam" id="PF01161">
    <property type="entry name" value="PBP"/>
    <property type="match status" value="1"/>
</dbReference>
<keyword evidence="6" id="KW-0687">Ribonucleoprotein</keyword>
<sequence length="420" mass="48835">MTGRVVFKGGRAQVMDTPCDPSLASVCVSYLLRHLLVTGKMAAPLARAARRPAIGRFLSTTAALCKRVPPLGPMPNEQFEGQDVQSLEKYRSFARYYQATEQEQKRSQWWRTYRQYQQEGEDTTREKADIGFPHFTPRNAKTTQARKQILRENHRNPELERAARLRTLRIPLDEVQAEWERTTGRSHVQRVAEHYGVFKDLFGDATFVPSVTLRVQYNKGDEFLMPVYHGNLVTPAEASGPPEVTFEAEEGSLWTLLLTNPDGHLKETDSEYVLWLVGNIPGNQVHSGEQICHYFPPFPAKGTGYHRHIFLLFKQDRRIEFKDELRPNPCHSLKLRTFKTLDFYRKYEESLTPAGLAFFQCAWDDSVTQVYHQLLNMREPVFEYERSPKYHPKQVKYPHGKPLRYLDRYRDSEEPTYGIY</sequence>